<evidence type="ECO:0000256" key="1">
    <source>
        <dbReference type="ARBA" id="ARBA00022729"/>
    </source>
</evidence>
<proteinExistence type="predicted"/>
<keyword evidence="1" id="KW-0732">Signal</keyword>
<dbReference type="InterPro" id="IPR010611">
    <property type="entry name" value="3D_dom"/>
</dbReference>
<dbReference type="Pfam" id="PF06725">
    <property type="entry name" value="3D"/>
    <property type="match status" value="1"/>
</dbReference>
<dbReference type="InterPro" id="IPR059180">
    <property type="entry name" value="3D_YorM"/>
</dbReference>
<dbReference type="GO" id="GO:0009254">
    <property type="term" value="P:peptidoglycan turnover"/>
    <property type="evidence" value="ECO:0007669"/>
    <property type="project" value="InterPro"/>
</dbReference>
<keyword evidence="2" id="KW-0175">Coiled coil</keyword>
<dbReference type="CDD" id="cd14667">
    <property type="entry name" value="3D_containing_proteins"/>
    <property type="match status" value="1"/>
</dbReference>
<dbReference type="InterPro" id="IPR051933">
    <property type="entry name" value="Resuscitation_pf_RpfB"/>
</dbReference>
<comment type="caution">
    <text evidence="4">The sequence shown here is derived from an EMBL/GenBank/DDBJ whole genome shotgun (WGS) entry which is preliminary data.</text>
</comment>
<evidence type="ECO:0000313" key="5">
    <source>
        <dbReference type="Proteomes" id="UP001344888"/>
    </source>
</evidence>
<evidence type="ECO:0000313" key="4">
    <source>
        <dbReference type="EMBL" id="MEC1179178.1"/>
    </source>
</evidence>
<dbReference type="Gene3D" id="2.40.40.10">
    <property type="entry name" value="RlpA-like domain"/>
    <property type="match status" value="1"/>
</dbReference>
<dbReference type="RefSeq" id="WP_326123672.1">
    <property type="nucleotide sequence ID" value="NZ_JARSFG010000016.1"/>
</dbReference>
<sequence length="216" mass="24957">MNKKIILIIVASLVWWAWFVINLKASHLEHAKNERSPSLQIISKHEQYIDFKNQVKAIHRQRIVEQSRLEEIELAKISAIESKKRKKAEEMKRQEAERLKKEQLKLEEEQSKWMTFNASYYGPDCYGCSGVSAAGIDLRKSIYYNGYRVIAADTNIIPLWTIVEVQTPNETFQAIVLDTGGAIKGYKLDVLVSSEAESYRIGRHDVKLKIVGKYER</sequence>
<dbReference type="GO" id="GO:0019867">
    <property type="term" value="C:outer membrane"/>
    <property type="evidence" value="ECO:0007669"/>
    <property type="project" value="InterPro"/>
</dbReference>
<protein>
    <submittedName>
        <fullName evidence="4">3D domain-containing protein</fullName>
    </submittedName>
</protein>
<gene>
    <name evidence="4" type="ORF">P9B03_11845</name>
</gene>
<dbReference type="SUPFAM" id="SSF50685">
    <property type="entry name" value="Barwin-like endoglucanases"/>
    <property type="match status" value="1"/>
</dbReference>
<reference evidence="4 5" key="1">
    <citation type="submission" date="2023-03" db="EMBL/GenBank/DDBJ databases">
        <title>Bacillus Genome Sequencing.</title>
        <authorList>
            <person name="Dunlap C."/>
        </authorList>
    </citation>
    <scope>NUCLEOTIDE SEQUENCE [LARGE SCALE GENOMIC DNA]</scope>
    <source>
        <strain evidence="4 5">B-59205</strain>
    </source>
</reference>
<evidence type="ECO:0000256" key="2">
    <source>
        <dbReference type="SAM" id="Coils"/>
    </source>
</evidence>
<dbReference type="PANTHER" id="PTHR39160:SF6">
    <property type="entry name" value="CELL WALL-BINDING PROTEIN YOCH"/>
    <property type="match status" value="1"/>
</dbReference>
<feature type="coiled-coil region" evidence="2">
    <location>
        <begin position="77"/>
        <end position="112"/>
    </location>
</feature>
<dbReference type="InterPro" id="IPR036908">
    <property type="entry name" value="RlpA-like_sf"/>
</dbReference>
<keyword evidence="5" id="KW-1185">Reference proteome</keyword>
<name>A0AAW9NW52_9BACL</name>
<dbReference type="Proteomes" id="UP001344888">
    <property type="component" value="Unassembled WGS sequence"/>
</dbReference>
<dbReference type="AlphaFoldDB" id="A0AAW9NW52"/>
<organism evidence="4 5">
    <name type="scientific">Metasolibacillus meyeri</name>
    <dbReference type="NCBI Taxonomy" id="1071052"/>
    <lineage>
        <taxon>Bacteria</taxon>
        <taxon>Bacillati</taxon>
        <taxon>Bacillota</taxon>
        <taxon>Bacilli</taxon>
        <taxon>Bacillales</taxon>
        <taxon>Caryophanaceae</taxon>
        <taxon>Metasolibacillus</taxon>
    </lineage>
</organism>
<dbReference type="GO" id="GO:0004553">
    <property type="term" value="F:hydrolase activity, hydrolyzing O-glycosyl compounds"/>
    <property type="evidence" value="ECO:0007669"/>
    <property type="project" value="InterPro"/>
</dbReference>
<feature type="domain" description="3D" evidence="3">
    <location>
        <begin position="148"/>
        <end position="211"/>
    </location>
</feature>
<dbReference type="EMBL" id="JARSFG010000016">
    <property type="protein sequence ID" value="MEC1179178.1"/>
    <property type="molecule type" value="Genomic_DNA"/>
</dbReference>
<evidence type="ECO:0000259" key="3">
    <source>
        <dbReference type="Pfam" id="PF06725"/>
    </source>
</evidence>
<accession>A0AAW9NW52</accession>
<dbReference type="PANTHER" id="PTHR39160">
    <property type="entry name" value="CELL WALL-BINDING PROTEIN YOCH"/>
    <property type="match status" value="1"/>
</dbReference>